<feature type="transmembrane region" description="Helical" evidence="11">
    <location>
        <begin position="12"/>
        <end position="30"/>
    </location>
</feature>
<evidence type="ECO:0000256" key="1">
    <source>
        <dbReference type="ARBA" id="ARBA00022448"/>
    </source>
</evidence>
<reference evidence="12" key="2">
    <citation type="journal article" date="2021" name="PeerJ">
        <title>Extensive microbial diversity within the chicken gut microbiome revealed by metagenomics and culture.</title>
        <authorList>
            <person name="Gilroy R."/>
            <person name="Ravi A."/>
            <person name="Getino M."/>
            <person name="Pursley I."/>
            <person name="Horton D.L."/>
            <person name="Alikhan N.F."/>
            <person name="Baker D."/>
            <person name="Gharbi K."/>
            <person name="Hall N."/>
            <person name="Watson M."/>
            <person name="Adriaenssens E.M."/>
            <person name="Foster-Nyarko E."/>
            <person name="Jarju S."/>
            <person name="Secka A."/>
            <person name="Antonio M."/>
            <person name="Oren A."/>
            <person name="Chaudhuri R.R."/>
            <person name="La Ragione R."/>
            <person name="Hildebrand F."/>
            <person name="Pallen M.J."/>
        </authorList>
    </citation>
    <scope>NUCLEOTIDE SEQUENCE</scope>
    <source>
        <strain evidence="12">21143</strain>
    </source>
</reference>
<comment type="similarity">
    <text evidence="11">Belongs to the KdpC family.</text>
</comment>
<keyword evidence="9 11" id="KW-0406">Ion transport</keyword>
<evidence type="ECO:0000313" key="13">
    <source>
        <dbReference type="Proteomes" id="UP000886722"/>
    </source>
</evidence>
<dbReference type="InterPro" id="IPR003820">
    <property type="entry name" value="KdpC"/>
</dbReference>
<sequence length="187" mass="20501">MKNLIKSLRFTLVFCVFISISYIFVLWLYARITGSNNAETVTLNGKVVGAANVGQMFTQDIYFWGRPSKAGNGYDASSSAGSNKGPTNEEYLAEVESRIDTFLAHHPYLERKDVPAEMVTASASGLDPNITPECAYVQVKRVAAARGMDESRVKALVDAAVEKPLWGIFGTEKVNVLKLNVSLDETK</sequence>
<keyword evidence="7 11" id="KW-0630">Potassium</keyword>
<dbReference type="GO" id="GO:0005886">
    <property type="term" value="C:plasma membrane"/>
    <property type="evidence" value="ECO:0007669"/>
    <property type="project" value="UniProtKB-SubCell"/>
</dbReference>
<protein>
    <recommendedName>
        <fullName evidence="11">Potassium-transporting ATPase KdpC subunit</fullName>
    </recommendedName>
    <alternativeName>
        <fullName evidence="11">ATP phosphohydrolase [potassium-transporting] C chain</fullName>
    </alternativeName>
    <alternativeName>
        <fullName evidence="11">Potassium-binding and translocating subunit C</fullName>
    </alternativeName>
    <alternativeName>
        <fullName evidence="11">Potassium-translocating ATPase C chain</fullName>
    </alternativeName>
</protein>
<keyword evidence="1 11" id="KW-0813">Transport</keyword>
<dbReference type="GO" id="GO:0008556">
    <property type="term" value="F:P-type potassium transmembrane transporter activity"/>
    <property type="evidence" value="ECO:0007669"/>
    <property type="project" value="InterPro"/>
</dbReference>
<keyword evidence="4 11" id="KW-0812">Transmembrane</keyword>
<evidence type="ECO:0000256" key="2">
    <source>
        <dbReference type="ARBA" id="ARBA00022475"/>
    </source>
</evidence>
<evidence type="ECO:0000256" key="7">
    <source>
        <dbReference type="ARBA" id="ARBA00022958"/>
    </source>
</evidence>
<dbReference type="PANTHER" id="PTHR30042">
    <property type="entry name" value="POTASSIUM-TRANSPORTING ATPASE C CHAIN"/>
    <property type="match status" value="1"/>
</dbReference>
<keyword evidence="10 11" id="KW-0472">Membrane</keyword>
<dbReference type="PANTHER" id="PTHR30042:SF2">
    <property type="entry name" value="POTASSIUM-TRANSPORTING ATPASE KDPC SUBUNIT"/>
    <property type="match status" value="1"/>
</dbReference>
<keyword evidence="3 11" id="KW-0633">Potassium transport</keyword>
<dbReference type="AlphaFoldDB" id="A0A9D1GEK1"/>
<comment type="caution">
    <text evidence="12">The sequence shown here is derived from an EMBL/GenBank/DDBJ whole genome shotgun (WGS) entry which is preliminary data.</text>
</comment>
<organism evidence="12 13">
    <name type="scientific">Candidatus Caccoplasma intestinavium</name>
    <dbReference type="NCBI Taxonomy" id="2840716"/>
    <lineage>
        <taxon>Bacteria</taxon>
        <taxon>Pseudomonadati</taxon>
        <taxon>Bacteroidota</taxon>
        <taxon>Bacteroidia</taxon>
        <taxon>Bacteroidales</taxon>
        <taxon>Bacteroidaceae</taxon>
        <taxon>Bacteroidaceae incertae sedis</taxon>
        <taxon>Candidatus Caccoplasma</taxon>
    </lineage>
</organism>
<name>A0A9D1GEK1_9BACT</name>
<reference evidence="12" key="1">
    <citation type="submission" date="2020-10" db="EMBL/GenBank/DDBJ databases">
        <authorList>
            <person name="Gilroy R."/>
        </authorList>
    </citation>
    <scope>NUCLEOTIDE SEQUENCE</scope>
    <source>
        <strain evidence="12">21143</strain>
    </source>
</reference>
<dbReference type="NCBIfam" id="NF010606">
    <property type="entry name" value="PRK14002.1"/>
    <property type="match status" value="1"/>
</dbReference>
<evidence type="ECO:0000256" key="5">
    <source>
        <dbReference type="ARBA" id="ARBA00022741"/>
    </source>
</evidence>
<comment type="subcellular location">
    <subcellularLocation>
        <location evidence="11">Cell membrane</location>
        <topology evidence="11">Single-pass membrane protein</topology>
    </subcellularLocation>
</comment>
<evidence type="ECO:0000256" key="11">
    <source>
        <dbReference type="HAMAP-Rule" id="MF_00276"/>
    </source>
</evidence>
<keyword evidence="6 11" id="KW-0067">ATP-binding</keyword>
<dbReference type="Proteomes" id="UP000886722">
    <property type="component" value="Unassembled WGS sequence"/>
</dbReference>
<dbReference type="EMBL" id="DVKT01000025">
    <property type="protein sequence ID" value="HIT39097.1"/>
    <property type="molecule type" value="Genomic_DNA"/>
</dbReference>
<evidence type="ECO:0000256" key="9">
    <source>
        <dbReference type="ARBA" id="ARBA00023065"/>
    </source>
</evidence>
<dbReference type="HAMAP" id="MF_00276">
    <property type="entry name" value="KdpC"/>
    <property type="match status" value="1"/>
</dbReference>
<keyword evidence="2 11" id="KW-1003">Cell membrane</keyword>
<proteinExistence type="inferred from homology"/>
<comment type="function">
    <text evidence="11">Part of the high-affinity ATP-driven potassium transport (or Kdp) system, which catalyzes the hydrolysis of ATP coupled with the electrogenic transport of potassium into the cytoplasm. This subunit acts as a catalytic chaperone that increases the ATP-binding affinity of the ATP-hydrolyzing subunit KdpB by the formation of a transient KdpB/KdpC/ATP ternary complex.</text>
</comment>
<keyword evidence="5 11" id="KW-0547">Nucleotide-binding</keyword>
<accession>A0A9D1GEK1</accession>
<comment type="subunit">
    <text evidence="11">The system is composed of three essential subunits: KdpA, KdpB and KdpC.</text>
</comment>
<gene>
    <name evidence="11" type="primary">kdpC</name>
    <name evidence="12" type="ORF">IAD06_03550</name>
</gene>
<evidence type="ECO:0000256" key="4">
    <source>
        <dbReference type="ARBA" id="ARBA00022692"/>
    </source>
</evidence>
<evidence type="ECO:0000256" key="3">
    <source>
        <dbReference type="ARBA" id="ARBA00022538"/>
    </source>
</evidence>
<dbReference type="Pfam" id="PF02669">
    <property type="entry name" value="KdpC"/>
    <property type="match status" value="1"/>
</dbReference>
<evidence type="ECO:0000256" key="6">
    <source>
        <dbReference type="ARBA" id="ARBA00022840"/>
    </source>
</evidence>
<evidence type="ECO:0000313" key="12">
    <source>
        <dbReference type="EMBL" id="HIT39097.1"/>
    </source>
</evidence>
<evidence type="ECO:0000256" key="10">
    <source>
        <dbReference type="ARBA" id="ARBA00023136"/>
    </source>
</evidence>
<evidence type="ECO:0000256" key="8">
    <source>
        <dbReference type="ARBA" id="ARBA00022989"/>
    </source>
</evidence>
<dbReference type="PIRSF" id="PIRSF001296">
    <property type="entry name" value="K_ATPase_KdpC"/>
    <property type="match status" value="1"/>
</dbReference>
<keyword evidence="8 11" id="KW-1133">Transmembrane helix</keyword>
<dbReference type="GO" id="GO:0005524">
    <property type="term" value="F:ATP binding"/>
    <property type="evidence" value="ECO:0007669"/>
    <property type="project" value="UniProtKB-UniRule"/>
</dbReference>